<keyword evidence="2" id="KW-1185">Reference proteome</keyword>
<evidence type="ECO:0000313" key="1">
    <source>
        <dbReference type="EnsemblMetazoa" id="CJA43051.1"/>
    </source>
</evidence>
<reference evidence="1" key="2">
    <citation type="submission" date="2022-06" db="UniProtKB">
        <authorList>
            <consortium name="EnsemblMetazoa"/>
        </authorList>
    </citation>
    <scope>IDENTIFICATION</scope>
    <source>
        <strain evidence="1">DF5081</strain>
    </source>
</reference>
<proteinExistence type="predicted"/>
<dbReference type="AlphaFoldDB" id="A0A8R1J3N9"/>
<organism evidence="1 2">
    <name type="scientific">Caenorhabditis japonica</name>
    <dbReference type="NCBI Taxonomy" id="281687"/>
    <lineage>
        <taxon>Eukaryota</taxon>
        <taxon>Metazoa</taxon>
        <taxon>Ecdysozoa</taxon>
        <taxon>Nematoda</taxon>
        <taxon>Chromadorea</taxon>
        <taxon>Rhabditida</taxon>
        <taxon>Rhabditina</taxon>
        <taxon>Rhabditomorpha</taxon>
        <taxon>Rhabditoidea</taxon>
        <taxon>Rhabditidae</taxon>
        <taxon>Peloderinae</taxon>
        <taxon>Caenorhabditis</taxon>
    </lineage>
</organism>
<dbReference type="EnsemblMetazoa" id="CJA43051.1">
    <property type="protein sequence ID" value="CJA43051.1"/>
    <property type="gene ID" value="WBGene00218899"/>
</dbReference>
<name>A0A8R1J3N9_CAEJA</name>
<dbReference type="Proteomes" id="UP000005237">
    <property type="component" value="Unassembled WGS sequence"/>
</dbReference>
<accession>A0A8R1J3N9</accession>
<reference evidence="2" key="1">
    <citation type="submission" date="2010-08" db="EMBL/GenBank/DDBJ databases">
        <authorList>
            <consortium name="Caenorhabditis japonica Sequencing Consortium"/>
            <person name="Wilson R.K."/>
        </authorList>
    </citation>
    <scope>NUCLEOTIDE SEQUENCE [LARGE SCALE GENOMIC DNA]</scope>
    <source>
        <strain evidence="2">DF5081</strain>
    </source>
</reference>
<evidence type="ECO:0000313" key="2">
    <source>
        <dbReference type="Proteomes" id="UP000005237"/>
    </source>
</evidence>
<sequence>MDDLNRSFDRILDIKNHKFWIVDELALVKRNIRLNQAIWNIRTIQEAQSGNETEHPQNGLPRDHMNRKCLCVAYNVNLRSFLAPRRKTIESHFRRHFYAGPSSRTLPQNHRPNKDRHAIAPATSLTTAKAAVTTNSYRILPAGQNAARLRLAGTLVFANRDRDTKVYATKVIDVIVSTRGTFVMFELFTCNGPAPIFFLWNISVWQTFDDSMYQLRTLPEPSSWNGIPPASPAIQYMVAKADVVFKKHHLSPVVCSQAGIILSQEQSDFVRTLMETQTNGINANAPPGVDNT</sequence>
<protein>
    <submittedName>
        <fullName evidence="1">Uncharacterized protein</fullName>
    </submittedName>
</protein>